<protein>
    <recommendedName>
        <fullName evidence="5">CENP-V/GFA domain-containing protein</fullName>
    </recommendedName>
</protein>
<dbReference type="Proteomes" id="UP000553980">
    <property type="component" value="Unassembled WGS sequence"/>
</dbReference>
<proteinExistence type="inferred from homology"/>
<comment type="caution">
    <text evidence="6">The sequence shown here is derived from an EMBL/GenBank/DDBJ whole genome shotgun (WGS) entry which is preliminary data.</text>
</comment>
<name>A0AB34YVG1_9HYPH</name>
<evidence type="ECO:0000256" key="3">
    <source>
        <dbReference type="ARBA" id="ARBA00022833"/>
    </source>
</evidence>
<sequence length="157" mass="17446">MPLRAVFQFHFNWCNLTMQGKSMTYAQCACGNLRVTPHGPPQLTALCHCFACQRRTGSPFSANAFYASDCAEISGTSTEFVRTAESGRKVRMHFCPNCGSTVYWLPEAAPSVIGVAVGSFADPAFITPTLSVFEQSKHEWVLLDETMEHFSRLPDRK</sequence>
<dbReference type="SUPFAM" id="SSF51316">
    <property type="entry name" value="Mss4-like"/>
    <property type="match status" value="1"/>
</dbReference>
<keyword evidence="2" id="KW-0479">Metal-binding</keyword>
<evidence type="ECO:0000259" key="5">
    <source>
        <dbReference type="PROSITE" id="PS51891"/>
    </source>
</evidence>
<keyword evidence="4" id="KW-0456">Lyase</keyword>
<accession>A0AB34YVG1</accession>
<dbReference type="AlphaFoldDB" id="A0AB34YVG1"/>
<dbReference type="Pfam" id="PF04828">
    <property type="entry name" value="GFA"/>
    <property type="match status" value="1"/>
</dbReference>
<evidence type="ECO:0000256" key="1">
    <source>
        <dbReference type="ARBA" id="ARBA00005495"/>
    </source>
</evidence>
<dbReference type="InterPro" id="IPR011057">
    <property type="entry name" value="Mss4-like_sf"/>
</dbReference>
<dbReference type="GO" id="GO:0046872">
    <property type="term" value="F:metal ion binding"/>
    <property type="evidence" value="ECO:0007669"/>
    <property type="project" value="UniProtKB-KW"/>
</dbReference>
<dbReference type="PROSITE" id="PS51891">
    <property type="entry name" value="CENP_V_GFA"/>
    <property type="match status" value="1"/>
</dbReference>
<dbReference type="PANTHER" id="PTHR33337:SF40">
    <property type="entry name" value="CENP-V_GFA DOMAIN-CONTAINING PROTEIN-RELATED"/>
    <property type="match status" value="1"/>
</dbReference>
<gene>
    <name evidence="6" type="ORF">GGQ79_003806</name>
</gene>
<evidence type="ECO:0000256" key="2">
    <source>
        <dbReference type="ARBA" id="ARBA00022723"/>
    </source>
</evidence>
<reference evidence="6 7" key="1">
    <citation type="submission" date="2020-08" db="EMBL/GenBank/DDBJ databases">
        <title>Genomic Encyclopedia of Type Strains, Phase IV (KMG-IV): sequencing the most valuable type-strain genomes for metagenomic binning, comparative biology and taxonomic classification.</title>
        <authorList>
            <person name="Goeker M."/>
        </authorList>
    </citation>
    <scope>NUCLEOTIDE SEQUENCE [LARGE SCALE GENOMIC DNA]</scope>
    <source>
        <strain evidence="6 7">DSM 23868</strain>
    </source>
</reference>
<evidence type="ECO:0000313" key="6">
    <source>
        <dbReference type="EMBL" id="MBB4095263.1"/>
    </source>
</evidence>
<dbReference type="GO" id="GO:0016846">
    <property type="term" value="F:carbon-sulfur lyase activity"/>
    <property type="evidence" value="ECO:0007669"/>
    <property type="project" value="InterPro"/>
</dbReference>
<keyword evidence="3" id="KW-0862">Zinc</keyword>
<dbReference type="EMBL" id="JACIEX010000009">
    <property type="protein sequence ID" value="MBB4095263.1"/>
    <property type="molecule type" value="Genomic_DNA"/>
</dbReference>
<dbReference type="InterPro" id="IPR006913">
    <property type="entry name" value="CENP-V/GFA"/>
</dbReference>
<evidence type="ECO:0000313" key="7">
    <source>
        <dbReference type="Proteomes" id="UP000553980"/>
    </source>
</evidence>
<evidence type="ECO:0000256" key="4">
    <source>
        <dbReference type="ARBA" id="ARBA00023239"/>
    </source>
</evidence>
<feature type="domain" description="CENP-V/GFA" evidence="5">
    <location>
        <begin position="18"/>
        <end position="134"/>
    </location>
</feature>
<dbReference type="PANTHER" id="PTHR33337">
    <property type="entry name" value="GFA DOMAIN-CONTAINING PROTEIN"/>
    <property type="match status" value="1"/>
</dbReference>
<comment type="similarity">
    <text evidence="1">Belongs to the Gfa family.</text>
</comment>
<dbReference type="Gene3D" id="3.90.1590.10">
    <property type="entry name" value="glutathione-dependent formaldehyde- activating enzyme (gfa)"/>
    <property type="match status" value="1"/>
</dbReference>
<keyword evidence="7" id="KW-1185">Reference proteome</keyword>
<organism evidence="6 7">
    <name type="scientific">Brucella pecoris</name>
    <dbReference type="NCBI Taxonomy" id="867683"/>
    <lineage>
        <taxon>Bacteria</taxon>
        <taxon>Pseudomonadati</taxon>
        <taxon>Pseudomonadota</taxon>
        <taxon>Alphaproteobacteria</taxon>
        <taxon>Hyphomicrobiales</taxon>
        <taxon>Brucellaceae</taxon>
        <taxon>Brucella/Ochrobactrum group</taxon>
        <taxon>Brucella</taxon>
    </lineage>
</organism>